<protein>
    <submittedName>
        <fullName evidence="2">Uncharacterized protein</fullName>
    </submittedName>
</protein>
<organism evidence="2 3">
    <name type="scientific">Deinococcus sedimenti</name>
    <dbReference type="NCBI Taxonomy" id="1867090"/>
    <lineage>
        <taxon>Bacteria</taxon>
        <taxon>Thermotogati</taxon>
        <taxon>Deinococcota</taxon>
        <taxon>Deinococci</taxon>
        <taxon>Deinococcales</taxon>
        <taxon>Deinococcaceae</taxon>
        <taxon>Deinococcus</taxon>
    </lineage>
</organism>
<name>A0ABQ2S9C3_9DEIO</name>
<accession>A0ABQ2S9C3</accession>
<dbReference type="Proteomes" id="UP000644548">
    <property type="component" value="Unassembled WGS sequence"/>
</dbReference>
<evidence type="ECO:0000313" key="2">
    <source>
        <dbReference type="EMBL" id="GGS10790.1"/>
    </source>
</evidence>
<comment type="caution">
    <text evidence="2">The sequence shown here is derived from an EMBL/GenBank/DDBJ whole genome shotgun (WGS) entry which is preliminary data.</text>
</comment>
<feature type="compositionally biased region" description="Pro residues" evidence="1">
    <location>
        <begin position="143"/>
        <end position="152"/>
    </location>
</feature>
<keyword evidence="3" id="KW-1185">Reference proteome</keyword>
<reference evidence="3" key="1">
    <citation type="journal article" date="2019" name="Int. J. Syst. Evol. Microbiol.">
        <title>The Global Catalogue of Microorganisms (GCM) 10K type strain sequencing project: providing services to taxonomists for standard genome sequencing and annotation.</title>
        <authorList>
            <consortium name="The Broad Institute Genomics Platform"/>
            <consortium name="The Broad Institute Genome Sequencing Center for Infectious Disease"/>
            <person name="Wu L."/>
            <person name="Ma J."/>
        </authorList>
    </citation>
    <scope>NUCLEOTIDE SEQUENCE [LARGE SCALE GENOMIC DNA]</scope>
    <source>
        <strain evidence="3">JCM 31405</strain>
    </source>
</reference>
<dbReference type="EMBL" id="BMQN01000031">
    <property type="protein sequence ID" value="GGS10790.1"/>
    <property type="molecule type" value="Genomic_DNA"/>
</dbReference>
<evidence type="ECO:0000256" key="1">
    <source>
        <dbReference type="SAM" id="MobiDB-lite"/>
    </source>
</evidence>
<feature type="region of interest" description="Disordered" evidence="1">
    <location>
        <begin position="137"/>
        <end position="159"/>
    </location>
</feature>
<sequence>MSAELESKNLASLDFEPLILPVDTESYKHPERVEAWQEYRTKHLTEVDEREAARIYGLALSEVASRYEPPEGEFLERLAVSYRFLSEAPQQIADRLWAAGYLFQRPSLTTYYSEQTDQLELVSEAPATRRVIVWKVKKKSPRPPESPHPNLRPDPGEGITLGATTLSPAEPNYPAHLQRMLSDSPFILVDRATRDGRNWMVDRDVEHYPYFEDHKTESLRGLRLTYVPPGDALLEEAAAQALERVNQLDDTTSDVWRFILWKATERRDELQSEITLDSREVARALGYKPHVHGGMKPEHLLLVHQALQHLEALKIFIPPGERLIDTDGKKKKQRISTGREERIIAVMARTGSRDLYGQRTEMIWEIALGKWVRLFSSSYAPMFKALVELPSKRGVNVWAKRIGTELVLYYRQSIDKGPVKRLRWRTLLERSMLANEVEEMRVARNTGRVIKYAEGALDLLQKIGVIRSWEAVPSDADALAQSFAKPGSFEAWMDSMVEIVVPIEIEGILDTIKRGKPKKLPAAGK</sequence>
<gene>
    <name evidence="2" type="ORF">GCM10008960_41020</name>
</gene>
<proteinExistence type="predicted"/>
<evidence type="ECO:0000313" key="3">
    <source>
        <dbReference type="Proteomes" id="UP000644548"/>
    </source>
</evidence>